<protein>
    <submittedName>
        <fullName evidence="1">Aspartic proteinase</fullName>
    </submittedName>
</protein>
<gene>
    <name evidence="1" type="ORF">EJF14_70060</name>
</gene>
<sequence>MHAALFLYIVAAVAAQLGISASHESTLPTSTDDTYQGKFETGMSFGFPPEPINATLSVDNAYIDINLSIGDHTIFTPAIFENDSISDYGDVELGGFRLHNFSVGMAVFMEGSIVGLGLPRRADIISPLDAMKNAGQIKSRSFSFKISDDGEGVLFGAIDHGMYQQPLRKYKMFNDLADAKAARPPTILLDGMAGNNFSITSQTVVVISDYTSFNLDYYYGLLDHFNATLDFNDSFRPDPLISCSYMNSTEYISLYFSGDQYRVPEKNFISYARDDEGNITGCRLSGSWQEYHSMTLSKSLFLNDLYMVVDYDNEEIGLAPLASESNPETIEQLSTGVPSATEAEYFSYSTGWTTQRRLLSSALVYSYTIAHPTYPMYTGRRLKESATESFNTATSSASSASSANSAITSSFASVTSEQTSSSDGKNSTKTSSSKGSADKKTSGGLLLFLASFVALMMI</sequence>
<evidence type="ECO:0000313" key="1">
    <source>
        <dbReference type="EMBL" id="QFZ29999.1"/>
    </source>
</evidence>
<accession>A0ACD0WR18</accession>
<proteinExistence type="predicted"/>
<dbReference type="EMBL" id="CP038490">
    <property type="protein sequence ID" value="QFZ29999.1"/>
    <property type="molecule type" value="Genomic_DNA"/>
</dbReference>
<evidence type="ECO:0000313" key="2">
    <source>
        <dbReference type="Proteomes" id="UP000326582"/>
    </source>
</evidence>
<reference evidence="2" key="1">
    <citation type="journal article" date="2019" name="MBio">
        <title>Comparative genomics for the elucidation of multidrug resistance (MDR) in Candida lusitaniae.</title>
        <authorList>
            <person name="Kannan A."/>
            <person name="Asner S.A."/>
            <person name="Trachsel E."/>
            <person name="Kelly S."/>
            <person name="Parker J."/>
            <person name="Sanglard D."/>
        </authorList>
    </citation>
    <scope>NUCLEOTIDE SEQUENCE [LARGE SCALE GENOMIC DNA]</scope>
    <source>
        <strain evidence="2">P1</strain>
    </source>
</reference>
<organism evidence="1 2">
    <name type="scientific">Clavispora lusitaniae</name>
    <name type="common">Candida lusitaniae</name>
    <dbReference type="NCBI Taxonomy" id="36911"/>
    <lineage>
        <taxon>Eukaryota</taxon>
        <taxon>Fungi</taxon>
        <taxon>Dikarya</taxon>
        <taxon>Ascomycota</taxon>
        <taxon>Saccharomycotina</taxon>
        <taxon>Pichiomycetes</taxon>
        <taxon>Metschnikowiaceae</taxon>
        <taxon>Clavispora</taxon>
    </lineage>
</organism>
<keyword evidence="2" id="KW-1185">Reference proteome</keyword>
<dbReference type="Proteomes" id="UP000326582">
    <property type="component" value="Chromosome 7"/>
</dbReference>
<name>A0ACD0WR18_CLALS</name>